<dbReference type="Proteomes" id="UP001652661">
    <property type="component" value="Chromosome 2L"/>
</dbReference>
<dbReference type="RefSeq" id="XP_070139464.1">
    <property type="nucleotide sequence ID" value="XM_070283363.1"/>
</dbReference>
<dbReference type="PANTHER" id="PTHR47331:SF5">
    <property type="entry name" value="RIBONUCLEASE H"/>
    <property type="match status" value="1"/>
</dbReference>
<dbReference type="InterPro" id="IPR005312">
    <property type="entry name" value="DUF1759"/>
</dbReference>
<dbReference type="RefSeq" id="XP_070139461.1">
    <property type="nucleotide sequence ID" value="XM_070283360.1"/>
</dbReference>
<evidence type="ECO:0000313" key="2">
    <source>
        <dbReference type="RefSeq" id="XP_070139461.1"/>
    </source>
</evidence>
<name>A0ABM4G9R9_DROKI</name>
<dbReference type="Pfam" id="PF03564">
    <property type="entry name" value="DUF1759"/>
    <property type="match status" value="1"/>
</dbReference>
<reference evidence="1 2" key="1">
    <citation type="submission" date="2025-05" db="UniProtKB">
        <authorList>
            <consortium name="RefSeq"/>
        </authorList>
    </citation>
    <scope>NUCLEOTIDE SEQUENCE [LARGE SCALE GENOMIC DNA]</scope>
    <source>
        <strain evidence="1 2">14028-0561.14</strain>
        <tissue evidence="2 3">Whole fly</tissue>
    </source>
</reference>
<evidence type="ECO:0000313" key="3">
    <source>
        <dbReference type="RefSeq" id="XP_070139462.1"/>
    </source>
</evidence>
<keyword evidence="1" id="KW-1185">Reference proteome</keyword>
<dbReference type="PANTHER" id="PTHR47331">
    <property type="entry name" value="PHD-TYPE DOMAIN-CONTAINING PROTEIN"/>
    <property type="match status" value="1"/>
</dbReference>
<dbReference type="RefSeq" id="XP_070139462.1">
    <property type="nucleotide sequence ID" value="XM_070283361.1"/>
</dbReference>
<protein>
    <submittedName>
        <fullName evidence="2 3">Uncharacterized protein isoform X1</fullName>
    </submittedName>
</protein>
<sequence length="539" mass="60767">MAPSISNKFTLICDRLSHFESRVCNPAAPTPSKYSCQIHLDQVRALWDKVETEYEACSELISVGLEGAADTLPTLKAKYDDTYSIYERCAAKFMEQIDTISAKAAPVQPPAPQNSFPSGYRLPPCETEVFSGDYLRWPTFRDLFTAVYIDNPTLTPVEKLFYLNAKTSGEAHSIVSNSPLTNDGFRSAWENLSERFENKRALVNSQLKKLLNIQSIERESSAALKELQNTIQNCLTSLTLSGLPTDNWDCLLVYLCSSKLPKLTLSLWEQSLPNKTEIPTWLELDSFLTERHRTLETIDSLQPPTLRLSPSKPTKSIVAPRVLKSFSTRIVPISKRCDLCSAENHPVRLCPRFLQMTIVDRPSYIEKKQLCSNCFASGHPLRNCTSAHSCLICHGRHHTLLHPSNTSSSVPNPRDDAPQIPAPIQRVSSFSTRVTTSADSNYWVPYDDSKCRRSRGILSYQCRVCQGNHPLRKCHRFLRLDAKKRLQTVIDRKYCVNCLAHHHSGGSCRSSDRCQSCGQDHHTLLHADERSALSYAFQS</sequence>
<evidence type="ECO:0000313" key="4">
    <source>
        <dbReference type="RefSeq" id="XP_070139463.1"/>
    </source>
</evidence>
<organism evidence="1 3">
    <name type="scientific">Drosophila kikkawai</name>
    <name type="common">Fruit fly</name>
    <dbReference type="NCBI Taxonomy" id="30033"/>
    <lineage>
        <taxon>Eukaryota</taxon>
        <taxon>Metazoa</taxon>
        <taxon>Ecdysozoa</taxon>
        <taxon>Arthropoda</taxon>
        <taxon>Hexapoda</taxon>
        <taxon>Insecta</taxon>
        <taxon>Pterygota</taxon>
        <taxon>Neoptera</taxon>
        <taxon>Endopterygota</taxon>
        <taxon>Diptera</taxon>
        <taxon>Brachycera</taxon>
        <taxon>Muscomorpha</taxon>
        <taxon>Ephydroidea</taxon>
        <taxon>Drosophilidae</taxon>
        <taxon>Drosophila</taxon>
        <taxon>Sophophora</taxon>
    </lineage>
</organism>
<dbReference type="GeneID" id="138927918"/>
<accession>A0ABM4G9R9</accession>
<proteinExistence type="predicted"/>
<dbReference type="RefSeq" id="XP_070139463.1">
    <property type="nucleotide sequence ID" value="XM_070283362.1"/>
</dbReference>
<evidence type="ECO:0000313" key="1">
    <source>
        <dbReference type="Proteomes" id="UP001652661"/>
    </source>
</evidence>
<evidence type="ECO:0000313" key="5">
    <source>
        <dbReference type="RefSeq" id="XP_070139464.1"/>
    </source>
</evidence>
<gene>
    <name evidence="2 3 4 5" type="primary">LOC138927918</name>
</gene>